<proteinExistence type="predicted"/>
<feature type="signal peptide" evidence="1">
    <location>
        <begin position="1"/>
        <end position="17"/>
    </location>
</feature>
<dbReference type="AlphaFoldDB" id="A0A2M8QF47"/>
<sequence>MFTCCALAVGVPAAALAFYNTATVEAGINVKLQAGQMSVWRPTQTDRDPPSVVSLDGYDISEGSLVALGADSAGLLTLLDNASSPPRPLLTMQLYPNARLRVERARLPRFSASALGDEFAFRLVGGRVQAAIHAPRRKFNLRFASDHGSVLISTPGLYVVEQLNDALRLDVAEGSAVAVTHGGEMSLNVSSGQHTVVTMSSVAGLMPPPRNLVRNGQFQESLQPLWRVETLTAAPNAPLGTAKIVEDGATRALILERMGEGLGWGRTGIIQTLDARVNNGRDLRLVLDFAILFQELPVCASAGSECPLFVSIAWRDTKGRSREWIQGFYANGTPQIQPGALSLPDSILTNPQRKHIKMPLGQRMRWESENLYLYLPDVETIEAIKLYAEGHAVRTQVNAVALRLTR</sequence>
<dbReference type="EMBL" id="PGTN01000015">
    <property type="protein sequence ID" value="PJF48435.1"/>
    <property type="molecule type" value="Genomic_DNA"/>
</dbReference>
<evidence type="ECO:0000256" key="1">
    <source>
        <dbReference type="SAM" id="SignalP"/>
    </source>
</evidence>
<name>A0A2M8QF47_9CHLR</name>
<reference evidence="2 3" key="1">
    <citation type="submission" date="2017-11" db="EMBL/GenBank/DDBJ databases">
        <title>Evolution of Phototrophy in the Chloroflexi Phylum Driven by Horizontal Gene Transfer.</title>
        <authorList>
            <person name="Ward L.M."/>
            <person name="Hemp J."/>
            <person name="Shih P.M."/>
            <person name="Mcglynn S.E."/>
            <person name="Fischer W."/>
        </authorList>
    </citation>
    <scope>NUCLEOTIDE SEQUENCE [LARGE SCALE GENOMIC DNA]</scope>
    <source>
        <strain evidence="2">JP3_7</strain>
    </source>
</reference>
<keyword evidence="1" id="KW-0732">Signal</keyword>
<organism evidence="2 3">
    <name type="scientific">Candidatus Thermofonsia Clade 3 bacterium</name>
    <dbReference type="NCBI Taxonomy" id="2364212"/>
    <lineage>
        <taxon>Bacteria</taxon>
        <taxon>Bacillati</taxon>
        <taxon>Chloroflexota</taxon>
        <taxon>Candidatus Thermofontia</taxon>
        <taxon>Candidatus Thermofonsia Clade 3</taxon>
    </lineage>
</organism>
<feature type="chain" id="PRO_5014941799" description="FecR protein domain-containing protein" evidence="1">
    <location>
        <begin position="18"/>
        <end position="406"/>
    </location>
</feature>
<dbReference type="Proteomes" id="UP000230790">
    <property type="component" value="Unassembled WGS sequence"/>
</dbReference>
<gene>
    <name evidence="2" type="ORF">CUN48_03695</name>
</gene>
<evidence type="ECO:0008006" key="4">
    <source>
        <dbReference type="Google" id="ProtNLM"/>
    </source>
</evidence>
<evidence type="ECO:0000313" key="3">
    <source>
        <dbReference type="Proteomes" id="UP000230790"/>
    </source>
</evidence>
<protein>
    <recommendedName>
        <fullName evidence="4">FecR protein domain-containing protein</fullName>
    </recommendedName>
</protein>
<accession>A0A2M8QF47</accession>
<comment type="caution">
    <text evidence="2">The sequence shown here is derived from an EMBL/GenBank/DDBJ whole genome shotgun (WGS) entry which is preliminary data.</text>
</comment>
<evidence type="ECO:0000313" key="2">
    <source>
        <dbReference type="EMBL" id="PJF48435.1"/>
    </source>
</evidence>